<sequence>MLRGLVQYILVAVVALIAYFYLNEFFVYFGEPVYLDTKYGTLKGKIQPIRGGRQVYSFTSIPYGKPPIGDLRFEVVKVFF</sequence>
<dbReference type="InterPro" id="IPR029058">
    <property type="entry name" value="AB_hydrolase_fold"/>
</dbReference>
<dbReference type="Proteomes" id="UP000094527">
    <property type="component" value="Unassembled WGS sequence"/>
</dbReference>
<keyword evidence="2" id="KW-1133">Transmembrane helix</keyword>
<comment type="caution">
    <text evidence="4">The sequence shown here is derived from an EMBL/GenBank/DDBJ whole genome shotgun (WGS) entry which is preliminary data.</text>
</comment>
<dbReference type="InterPro" id="IPR002018">
    <property type="entry name" value="CarbesteraseB"/>
</dbReference>
<keyword evidence="2" id="KW-0472">Membrane</keyword>
<keyword evidence="1" id="KW-0325">Glycoprotein</keyword>
<evidence type="ECO:0000313" key="5">
    <source>
        <dbReference type="Proteomes" id="UP000094527"/>
    </source>
</evidence>
<organism evidence="4 5">
    <name type="scientific">Orchesella cincta</name>
    <name type="common">Springtail</name>
    <name type="synonym">Podura cincta</name>
    <dbReference type="NCBI Taxonomy" id="48709"/>
    <lineage>
        <taxon>Eukaryota</taxon>
        <taxon>Metazoa</taxon>
        <taxon>Ecdysozoa</taxon>
        <taxon>Arthropoda</taxon>
        <taxon>Hexapoda</taxon>
        <taxon>Collembola</taxon>
        <taxon>Entomobryomorpha</taxon>
        <taxon>Entomobryoidea</taxon>
        <taxon>Orchesellidae</taxon>
        <taxon>Orchesellinae</taxon>
        <taxon>Orchesella</taxon>
    </lineage>
</organism>
<dbReference type="SUPFAM" id="SSF53474">
    <property type="entry name" value="alpha/beta-Hydrolases"/>
    <property type="match status" value="1"/>
</dbReference>
<accession>A0A1D2N1T6</accession>
<evidence type="ECO:0000259" key="3">
    <source>
        <dbReference type="Pfam" id="PF00135"/>
    </source>
</evidence>
<keyword evidence="5" id="KW-1185">Reference proteome</keyword>
<feature type="transmembrane region" description="Helical" evidence="2">
    <location>
        <begin position="6"/>
        <end position="29"/>
    </location>
</feature>
<dbReference type="OrthoDB" id="6846267at2759"/>
<feature type="domain" description="Carboxylesterase type B" evidence="3">
    <location>
        <begin position="35"/>
        <end position="74"/>
    </location>
</feature>
<protein>
    <submittedName>
        <fullName evidence="4">Esterase-5C</fullName>
    </submittedName>
</protein>
<dbReference type="AlphaFoldDB" id="A0A1D2N1T6"/>
<evidence type="ECO:0000256" key="2">
    <source>
        <dbReference type="SAM" id="Phobius"/>
    </source>
</evidence>
<evidence type="ECO:0000313" key="4">
    <source>
        <dbReference type="EMBL" id="ODM99014.1"/>
    </source>
</evidence>
<dbReference type="Gene3D" id="3.40.50.1820">
    <property type="entry name" value="alpha/beta hydrolase"/>
    <property type="match status" value="1"/>
</dbReference>
<keyword evidence="2" id="KW-0812">Transmembrane</keyword>
<gene>
    <name evidence="4" type="ORF">Ocin01_07669</name>
</gene>
<proteinExistence type="predicted"/>
<dbReference type="EMBL" id="LJIJ01000304">
    <property type="protein sequence ID" value="ODM99014.1"/>
    <property type="molecule type" value="Genomic_DNA"/>
</dbReference>
<evidence type="ECO:0000256" key="1">
    <source>
        <dbReference type="ARBA" id="ARBA00023180"/>
    </source>
</evidence>
<reference evidence="4 5" key="1">
    <citation type="journal article" date="2016" name="Genome Biol. Evol.">
        <title>Gene Family Evolution Reflects Adaptation to Soil Environmental Stressors in the Genome of the Collembolan Orchesella cincta.</title>
        <authorList>
            <person name="Faddeeva-Vakhrusheva A."/>
            <person name="Derks M.F."/>
            <person name="Anvar S.Y."/>
            <person name="Agamennone V."/>
            <person name="Suring W."/>
            <person name="Smit S."/>
            <person name="van Straalen N.M."/>
            <person name="Roelofs D."/>
        </authorList>
    </citation>
    <scope>NUCLEOTIDE SEQUENCE [LARGE SCALE GENOMIC DNA]</scope>
    <source>
        <tissue evidence="4">Mixed pool</tissue>
    </source>
</reference>
<dbReference type="Pfam" id="PF00135">
    <property type="entry name" value="COesterase"/>
    <property type="match status" value="1"/>
</dbReference>
<name>A0A1D2N1T6_ORCCI</name>